<feature type="transmembrane region" description="Helical" evidence="1">
    <location>
        <begin position="67"/>
        <end position="87"/>
    </location>
</feature>
<gene>
    <name evidence="2" type="ORF">RM844_10780</name>
</gene>
<accession>A0ABU2JP69</accession>
<dbReference type="EMBL" id="JAVREO010000005">
    <property type="protein sequence ID" value="MDT0266776.1"/>
    <property type="molecule type" value="Genomic_DNA"/>
</dbReference>
<dbReference type="Proteomes" id="UP001183410">
    <property type="component" value="Unassembled WGS sequence"/>
</dbReference>
<keyword evidence="1" id="KW-0812">Transmembrane</keyword>
<name>A0ABU2JP69_9ACTN</name>
<organism evidence="2 3">
    <name type="scientific">Streptomyces chisholmiae</name>
    <dbReference type="NCBI Taxonomy" id="3075540"/>
    <lineage>
        <taxon>Bacteria</taxon>
        <taxon>Bacillati</taxon>
        <taxon>Actinomycetota</taxon>
        <taxon>Actinomycetes</taxon>
        <taxon>Kitasatosporales</taxon>
        <taxon>Streptomycetaceae</taxon>
        <taxon>Streptomyces</taxon>
    </lineage>
</organism>
<dbReference type="RefSeq" id="WP_311666815.1">
    <property type="nucleotide sequence ID" value="NZ_JAVREO010000005.1"/>
</dbReference>
<keyword evidence="1" id="KW-1133">Transmembrane helix</keyword>
<reference evidence="3" key="1">
    <citation type="submission" date="2023-07" db="EMBL/GenBank/DDBJ databases">
        <title>30 novel species of actinomycetes from the DSMZ collection.</title>
        <authorList>
            <person name="Nouioui I."/>
        </authorList>
    </citation>
    <scope>NUCLEOTIDE SEQUENCE [LARGE SCALE GENOMIC DNA]</scope>
    <source>
        <strain evidence="3">DSM 44915</strain>
    </source>
</reference>
<sequence length="207" mass="21655">MAPRKNWSAAGAWWRALVLVLAAWVVVAAIALASYLSLSVVAVPIVVGVVLTIGFVVAVVGVHQAFWLGFLALLPGVAVLVGAVQYAPEAALEFRGERAEVTVADVEVSGKRHEFDLVRTADGVALGETLVYQGSSPPYAVGTTLAVLVDPEGEVSMEVADRVDPAGKMALLLAGGGAWSVIGAYAARRGLLRRRQGKSLHDTPALY</sequence>
<feature type="transmembrane region" description="Helical" evidence="1">
    <location>
        <begin position="169"/>
        <end position="187"/>
    </location>
</feature>
<proteinExistence type="predicted"/>
<feature type="transmembrane region" description="Helical" evidence="1">
    <location>
        <begin position="41"/>
        <end position="60"/>
    </location>
</feature>
<protein>
    <recommendedName>
        <fullName evidence="4">Integral membrane protein</fullName>
    </recommendedName>
</protein>
<keyword evidence="3" id="KW-1185">Reference proteome</keyword>
<keyword evidence="1" id="KW-0472">Membrane</keyword>
<feature type="transmembrane region" description="Helical" evidence="1">
    <location>
        <begin position="12"/>
        <end position="35"/>
    </location>
</feature>
<evidence type="ECO:0000313" key="3">
    <source>
        <dbReference type="Proteomes" id="UP001183410"/>
    </source>
</evidence>
<comment type="caution">
    <text evidence="2">The sequence shown here is derived from an EMBL/GenBank/DDBJ whole genome shotgun (WGS) entry which is preliminary data.</text>
</comment>
<evidence type="ECO:0000313" key="2">
    <source>
        <dbReference type="EMBL" id="MDT0266776.1"/>
    </source>
</evidence>
<evidence type="ECO:0000256" key="1">
    <source>
        <dbReference type="SAM" id="Phobius"/>
    </source>
</evidence>
<evidence type="ECO:0008006" key="4">
    <source>
        <dbReference type="Google" id="ProtNLM"/>
    </source>
</evidence>